<protein>
    <submittedName>
        <fullName evidence="3">Mu-like prophage I protein</fullName>
    </submittedName>
</protein>
<keyword evidence="1" id="KW-0175">Coiled coil</keyword>
<evidence type="ECO:0000313" key="3">
    <source>
        <dbReference type="EMBL" id="SON55809.1"/>
    </source>
</evidence>
<dbReference type="OrthoDB" id="7306769at2"/>
<evidence type="ECO:0000313" key="4">
    <source>
        <dbReference type="Proteomes" id="UP000223606"/>
    </source>
</evidence>
<keyword evidence="4" id="KW-1185">Reference proteome</keyword>
<accession>A0A2C9D6L0</accession>
<organism evidence="3 4">
    <name type="scientific">Hartmannibacter diazotrophicus</name>
    <dbReference type="NCBI Taxonomy" id="1482074"/>
    <lineage>
        <taxon>Bacteria</taxon>
        <taxon>Pseudomonadati</taxon>
        <taxon>Pseudomonadota</taxon>
        <taxon>Alphaproteobacteria</taxon>
        <taxon>Hyphomicrobiales</taxon>
        <taxon>Pleomorphomonadaceae</taxon>
        <taxon>Hartmannibacter</taxon>
    </lineage>
</organism>
<reference evidence="4" key="1">
    <citation type="submission" date="2017-09" db="EMBL/GenBank/DDBJ databases">
        <title>Genome sequence of Nannocystis excedens DSM 71.</title>
        <authorList>
            <person name="Blom J."/>
        </authorList>
    </citation>
    <scope>NUCLEOTIDE SEQUENCE [LARGE SCALE GENOMIC DNA]</scope>
    <source>
        <strain evidence="4">type strain: E19</strain>
    </source>
</reference>
<dbReference type="RefSeq" id="WP_099556269.1">
    <property type="nucleotide sequence ID" value="NZ_LT960614.1"/>
</dbReference>
<dbReference type="EMBL" id="LT960614">
    <property type="protein sequence ID" value="SON55809.1"/>
    <property type="molecule type" value="Genomic_DNA"/>
</dbReference>
<gene>
    <name evidence="3" type="ORF">HDIA_2268</name>
</gene>
<dbReference type="Proteomes" id="UP000223606">
    <property type="component" value="Chromosome 1"/>
</dbReference>
<evidence type="ECO:0000256" key="2">
    <source>
        <dbReference type="SAM" id="MobiDB-lite"/>
    </source>
</evidence>
<evidence type="ECO:0000256" key="1">
    <source>
        <dbReference type="SAM" id="Coils"/>
    </source>
</evidence>
<dbReference type="Pfam" id="PF10123">
    <property type="entry name" value="Mu-like_Pro"/>
    <property type="match status" value="1"/>
</dbReference>
<dbReference type="PIRSF" id="PIRSF016624">
    <property type="entry name" value="Mu_prophg_I"/>
    <property type="match status" value="1"/>
</dbReference>
<sequence length="338" mass="35740">MTATPHFSLLDASPVAAFGVVTLAFDAATGEAPQWVQIAPAGRVTTRDNRSFEFDAAVLAARFAADKVQIPVDLDHASLAGAGADPRTVGWVVEMQARPEGLFGRVDWLDEGLATLKARTRRYISPGLRHDETGRATWIHSIALVAAPALSMPALASAQPSEPSMSVTAFAAALGLAANTDETAVLSALTTRFADNTKKIDELTSSLTAEKTRADDAETKLAALKTATRQTSVDAVLEDALKDKRMLPAEKESFAKLSATDEGFEQVKAILAARPKALGASGLDERDPPETETGSTREQAAALAARINKRIAENATHGITIDAATALSQIEAEDARKR</sequence>
<dbReference type="InterPro" id="IPR012106">
    <property type="entry name" value="Phage_Mu_Gp1"/>
</dbReference>
<feature type="coiled-coil region" evidence="1">
    <location>
        <begin position="200"/>
        <end position="227"/>
    </location>
</feature>
<proteinExistence type="predicted"/>
<dbReference type="AlphaFoldDB" id="A0A2C9D6L0"/>
<feature type="region of interest" description="Disordered" evidence="2">
    <location>
        <begin position="279"/>
        <end position="300"/>
    </location>
</feature>
<dbReference type="KEGG" id="hdi:HDIA_2268"/>
<name>A0A2C9D6L0_9HYPH</name>